<dbReference type="AlphaFoldDB" id="T1CVI6"/>
<dbReference type="Pfam" id="PF08299">
    <property type="entry name" value="Bac_DnaA_C"/>
    <property type="match status" value="1"/>
</dbReference>
<gene>
    <name evidence="2" type="ORF">B1A_04680</name>
</gene>
<dbReference type="PANTHER" id="PTHR30050">
    <property type="entry name" value="CHROMOSOMAL REPLICATION INITIATOR PROTEIN DNAA"/>
    <property type="match status" value="1"/>
</dbReference>
<feature type="domain" description="Chromosomal replication initiator DnaA C-terminal" evidence="1">
    <location>
        <begin position="53"/>
        <end position="122"/>
    </location>
</feature>
<dbReference type="GO" id="GO:0006270">
    <property type="term" value="P:DNA replication initiation"/>
    <property type="evidence" value="ECO:0007669"/>
    <property type="project" value="InterPro"/>
</dbReference>
<feature type="non-terminal residue" evidence="2">
    <location>
        <position position="1"/>
    </location>
</feature>
<dbReference type="Gene3D" id="1.10.1750.10">
    <property type="match status" value="1"/>
</dbReference>
<dbReference type="InterPro" id="IPR013159">
    <property type="entry name" value="DnaA_C"/>
</dbReference>
<sequence>FFIAKHIRSNVRELEGALKRVVAYARFRNESISVISAREALKDVLALQHRQISIENIQKTVADYYKIKVSDMFSKKRTRNLARPRQMAMALAKEITSLSLPDIGESFGGRDHTTVLHACRKIQELCGSDQTTQRDFEALNSILNG</sequence>
<organism evidence="2">
    <name type="scientific">mine drainage metagenome</name>
    <dbReference type="NCBI Taxonomy" id="410659"/>
    <lineage>
        <taxon>unclassified sequences</taxon>
        <taxon>metagenomes</taxon>
        <taxon>ecological metagenomes</taxon>
    </lineage>
</organism>
<evidence type="ECO:0000259" key="1">
    <source>
        <dbReference type="SMART" id="SM00760"/>
    </source>
</evidence>
<dbReference type="SUPFAM" id="SSF48295">
    <property type="entry name" value="TrpR-like"/>
    <property type="match status" value="1"/>
</dbReference>
<accession>T1CVI6</accession>
<dbReference type="EMBL" id="AUZX01003409">
    <property type="protein sequence ID" value="EQD73985.1"/>
    <property type="molecule type" value="Genomic_DNA"/>
</dbReference>
<dbReference type="CDD" id="cd06571">
    <property type="entry name" value="Bac_DnaA_C"/>
    <property type="match status" value="1"/>
</dbReference>
<proteinExistence type="predicted"/>
<name>T1CVI6_9ZZZZ</name>
<dbReference type="SMART" id="SM00760">
    <property type="entry name" value="Bac_DnaA_C"/>
    <property type="match status" value="1"/>
</dbReference>
<dbReference type="GO" id="GO:0005524">
    <property type="term" value="F:ATP binding"/>
    <property type="evidence" value="ECO:0007669"/>
    <property type="project" value="InterPro"/>
</dbReference>
<dbReference type="GO" id="GO:0006275">
    <property type="term" value="P:regulation of DNA replication"/>
    <property type="evidence" value="ECO:0007669"/>
    <property type="project" value="InterPro"/>
</dbReference>
<dbReference type="InterPro" id="IPR018312">
    <property type="entry name" value="Chromosome_initiator_DnaA_CS"/>
</dbReference>
<evidence type="ECO:0000313" key="2">
    <source>
        <dbReference type="EMBL" id="EQD73985.1"/>
    </source>
</evidence>
<dbReference type="GO" id="GO:0005886">
    <property type="term" value="C:plasma membrane"/>
    <property type="evidence" value="ECO:0007669"/>
    <property type="project" value="TreeGrafter"/>
</dbReference>
<dbReference type="Gene3D" id="1.10.8.60">
    <property type="match status" value="1"/>
</dbReference>
<dbReference type="GO" id="GO:0003688">
    <property type="term" value="F:DNA replication origin binding"/>
    <property type="evidence" value="ECO:0007669"/>
    <property type="project" value="InterPro"/>
</dbReference>
<protein>
    <submittedName>
        <fullName evidence="2">Chromosomal replication initiator protein DnaA</fullName>
    </submittedName>
</protein>
<dbReference type="PANTHER" id="PTHR30050:SF2">
    <property type="entry name" value="CHROMOSOMAL REPLICATION INITIATOR PROTEIN DNAA"/>
    <property type="match status" value="1"/>
</dbReference>
<reference evidence="2" key="1">
    <citation type="submission" date="2013-08" db="EMBL/GenBank/DDBJ databases">
        <authorList>
            <person name="Mendez C."/>
            <person name="Richter M."/>
            <person name="Ferrer M."/>
            <person name="Sanchez J."/>
        </authorList>
    </citation>
    <scope>NUCLEOTIDE SEQUENCE</scope>
</reference>
<reference evidence="2" key="2">
    <citation type="journal article" date="2014" name="ISME J.">
        <title>Microbial stratification in low pH oxic and suboxic macroscopic growths along an acid mine drainage.</title>
        <authorList>
            <person name="Mendez-Garcia C."/>
            <person name="Mesa V."/>
            <person name="Sprenger R.R."/>
            <person name="Richter M."/>
            <person name="Diez M.S."/>
            <person name="Solano J."/>
            <person name="Bargiela R."/>
            <person name="Golyshina O.V."/>
            <person name="Manteca A."/>
            <person name="Ramos J.L."/>
            <person name="Gallego J.R."/>
            <person name="Llorente I."/>
            <person name="Martins Dos Santos V.A."/>
            <person name="Jensen O.N."/>
            <person name="Pelaez A.I."/>
            <person name="Sanchez J."/>
            <person name="Ferrer M."/>
        </authorList>
    </citation>
    <scope>NUCLEOTIDE SEQUENCE</scope>
</reference>
<dbReference type="InterPro" id="IPR010921">
    <property type="entry name" value="Trp_repressor/repl_initiator"/>
</dbReference>
<comment type="caution">
    <text evidence="2">The sequence shown here is derived from an EMBL/GenBank/DDBJ whole genome shotgun (WGS) entry which is preliminary data.</text>
</comment>
<dbReference type="PROSITE" id="PS01008">
    <property type="entry name" value="DNAA"/>
    <property type="match status" value="1"/>
</dbReference>